<keyword evidence="3" id="KW-1185">Reference proteome</keyword>
<organism evidence="2 3">
    <name type="scientific">Caligus rogercresseyi</name>
    <name type="common">Sea louse</name>
    <dbReference type="NCBI Taxonomy" id="217165"/>
    <lineage>
        <taxon>Eukaryota</taxon>
        <taxon>Metazoa</taxon>
        <taxon>Ecdysozoa</taxon>
        <taxon>Arthropoda</taxon>
        <taxon>Crustacea</taxon>
        <taxon>Multicrustacea</taxon>
        <taxon>Hexanauplia</taxon>
        <taxon>Copepoda</taxon>
        <taxon>Siphonostomatoida</taxon>
        <taxon>Caligidae</taxon>
        <taxon>Caligus</taxon>
    </lineage>
</organism>
<dbReference type="OrthoDB" id="6364333at2759"/>
<dbReference type="AlphaFoldDB" id="A0A7T8KJQ5"/>
<evidence type="ECO:0000256" key="1">
    <source>
        <dbReference type="SAM" id="SignalP"/>
    </source>
</evidence>
<name>A0A7T8KJQ5_CALRO</name>
<feature type="signal peptide" evidence="1">
    <location>
        <begin position="1"/>
        <end position="18"/>
    </location>
</feature>
<protein>
    <submittedName>
        <fullName evidence="2">Uncharacterized protein</fullName>
    </submittedName>
</protein>
<reference evidence="3" key="1">
    <citation type="submission" date="2021-01" db="EMBL/GenBank/DDBJ databases">
        <title>Caligus Genome Assembly.</title>
        <authorList>
            <person name="Gallardo-Escarate C."/>
        </authorList>
    </citation>
    <scope>NUCLEOTIDE SEQUENCE [LARGE SCALE GENOMIC DNA]</scope>
</reference>
<keyword evidence="1" id="KW-0732">Signal</keyword>
<feature type="chain" id="PRO_5031572435" evidence="1">
    <location>
        <begin position="19"/>
        <end position="311"/>
    </location>
</feature>
<gene>
    <name evidence="2" type="ORF">FKW44_002095</name>
</gene>
<accession>A0A7T8KJQ5</accession>
<evidence type="ECO:0000313" key="2">
    <source>
        <dbReference type="EMBL" id="QQP57189.1"/>
    </source>
</evidence>
<proteinExistence type="predicted"/>
<evidence type="ECO:0000313" key="3">
    <source>
        <dbReference type="Proteomes" id="UP000595437"/>
    </source>
</evidence>
<sequence>MSKILVLSTICFFGLAAGASEGDITDITRKITINEGQLPGEAQPDGKRCVKKLVYVNETTFDQGMDCHHKLNKKCHLTYITDYHSAPEEKCETTFTKDCQISFKPVVMKKCRIPYEKKCGPGISGPEICRTVTETLCETTFKEYALDQDEPECETVEELRCEKVPFDILHLPHQEGKRPFAEKERCEKWPVQKCQVNKKNVKKIHPDTQCRKVPRKVCAPSNCQVLPGPEICNEESRTVIQNVPEEQCDLQPQEQCRTESTLVPRLVPKKNCIKVPKDVCVSTRTNPKTITKPVVKNWCYDPNELRRHANE</sequence>
<dbReference type="Proteomes" id="UP000595437">
    <property type="component" value="Chromosome 2"/>
</dbReference>
<dbReference type="EMBL" id="CP045891">
    <property type="protein sequence ID" value="QQP57189.1"/>
    <property type="molecule type" value="Genomic_DNA"/>
</dbReference>